<name>A0ABD3R008_9STRA</name>
<dbReference type="Gene3D" id="3.40.50.300">
    <property type="entry name" value="P-loop containing nucleotide triphosphate hydrolases"/>
    <property type="match status" value="1"/>
</dbReference>
<reference evidence="2 3" key="1">
    <citation type="journal article" date="2020" name="G3 (Bethesda)">
        <title>Improved Reference Genome for Cyclotella cryptica CCMP332, a Model for Cell Wall Morphogenesis, Salinity Adaptation, and Lipid Production in Diatoms (Bacillariophyta).</title>
        <authorList>
            <person name="Roberts W.R."/>
            <person name="Downey K.M."/>
            <person name="Ruck E.C."/>
            <person name="Traller J.C."/>
            <person name="Alverson A.J."/>
        </authorList>
    </citation>
    <scope>NUCLEOTIDE SEQUENCE [LARGE SCALE GENOMIC DNA]</scope>
    <source>
        <strain evidence="2 3">CCMP332</strain>
    </source>
</reference>
<feature type="compositionally biased region" description="Basic and acidic residues" evidence="1">
    <location>
        <begin position="302"/>
        <end position="342"/>
    </location>
</feature>
<dbReference type="InterPro" id="IPR027417">
    <property type="entry name" value="P-loop_NTPase"/>
</dbReference>
<comment type="caution">
    <text evidence="2">The sequence shown here is derived from an EMBL/GenBank/DDBJ whole genome shotgun (WGS) entry which is preliminary data.</text>
</comment>
<evidence type="ECO:0000313" key="2">
    <source>
        <dbReference type="EMBL" id="KAL3805862.1"/>
    </source>
</evidence>
<gene>
    <name evidence="2" type="ORF">HJC23_007823</name>
</gene>
<evidence type="ECO:0000313" key="3">
    <source>
        <dbReference type="Proteomes" id="UP001516023"/>
    </source>
</evidence>
<dbReference type="EMBL" id="JABMIG020000001">
    <property type="protein sequence ID" value="KAL3805862.1"/>
    <property type="molecule type" value="Genomic_DNA"/>
</dbReference>
<dbReference type="Proteomes" id="UP001516023">
    <property type="component" value="Unassembled WGS sequence"/>
</dbReference>
<evidence type="ECO:0000256" key="1">
    <source>
        <dbReference type="SAM" id="MobiDB-lite"/>
    </source>
</evidence>
<dbReference type="InterPro" id="IPR053259">
    <property type="entry name" value="Golvesin-related_Golgi"/>
</dbReference>
<organism evidence="2 3">
    <name type="scientific">Cyclotella cryptica</name>
    <dbReference type="NCBI Taxonomy" id="29204"/>
    <lineage>
        <taxon>Eukaryota</taxon>
        <taxon>Sar</taxon>
        <taxon>Stramenopiles</taxon>
        <taxon>Ochrophyta</taxon>
        <taxon>Bacillariophyta</taxon>
        <taxon>Coscinodiscophyceae</taxon>
        <taxon>Thalassiosirophycidae</taxon>
        <taxon>Stephanodiscales</taxon>
        <taxon>Stephanodiscaceae</taxon>
        <taxon>Cyclotella</taxon>
    </lineage>
</organism>
<dbReference type="PANTHER" id="PTHR32301:SF6">
    <property type="entry name" value="GOLVESIN-RELATED"/>
    <property type="match status" value="1"/>
</dbReference>
<feature type="region of interest" description="Disordered" evidence="1">
    <location>
        <begin position="300"/>
        <end position="345"/>
    </location>
</feature>
<dbReference type="AlphaFoldDB" id="A0ABD3R008"/>
<proteinExistence type="predicted"/>
<accession>A0ABD3R008</accession>
<sequence>MRKSSESNRLRIRLILAGAIAISIRSTLDSSITSRRSLRVSSSIKDARYLHETDSTMPPWAHFNLKSVHQKPERETETPIFWHIPKCGGTTAKRFYGDCLELTLSNRLGASPKYGHDKDTEIVAFAPFPNSSQKLVNVDTTTEEGILRAKELGLVQSKKADMIFTSDINFAAQNLFDRLNKGRVFAFFRHPIDRLVSKFYYLQTATWENTYRPEWKDLTLLEWAKDHNADENHMVKKILGKKLNDPVDIGDLIVAKEIVRHKFFVGKMDDMEESIKRFNIVLGIKNSAVKTRQCFNEYFGSEGEKDTTPPDDKKDSEPTASEEDRRKATDKKNSHAHPKVEEGSPEWELLAERNSLDMILYNYIQLLFSQQKNIIEGYRDWNTAVA</sequence>
<evidence type="ECO:0008006" key="4">
    <source>
        <dbReference type="Google" id="ProtNLM"/>
    </source>
</evidence>
<dbReference type="PANTHER" id="PTHR32301">
    <property type="entry name" value="COUNTIN RECEPTOR CNR3-RELATED"/>
    <property type="match status" value="1"/>
</dbReference>
<protein>
    <recommendedName>
        <fullName evidence="4">Sulfotransferase domain-containing protein</fullName>
    </recommendedName>
</protein>
<keyword evidence="3" id="KW-1185">Reference proteome</keyword>